<protein>
    <recommendedName>
        <fullName evidence="1">DUF5753 domain-containing protein</fullName>
    </recommendedName>
</protein>
<reference evidence="2 3" key="1">
    <citation type="submission" date="2020-08" db="EMBL/GenBank/DDBJ databases">
        <title>Sequencing the genomes of 1000 actinobacteria strains.</title>
        <authorList>
            <person name="Klenk H.-P."/>
        </authorList>
    </citation>
    <scope>NUCLEOTIDE SEQUENCE [LARGE SCALE GENOMIC DNA]</scope>
    <source>
        <strain evidence="2 3">DSM 43023</strain>
    </source>
</reference>
<dbReference type="AlphaFoldDB" id="A0A7W7RYA7"/>
<dbReference type="RefSeq" id="WP_184755732.1">
    <property type="nucleotide sequence ID" value="NZ_BAABEK010000036.1"/>
</dbReference>
<dbReference type="Proteomes" id="UP000534286">
    <property type="component" value="Unassembled WGS sequence"/>
</dbReference>
<comment type="caution">
    <text evidence="2">The sequence shown here is derived from an EMBL/GenBank/DDBJ whole genome shotgun (WGS) entry which is preliminary data.</text>
</comment>
<accession>A0A7W7RYA7</accession>
<gene>
    <name evidence="2" type="ORF">FHR32_004123</name>
</gene>
<dbReference type="InterPro" id="IPR043917">
    <property type="entry name" value="DUF5753"/>
</dbReference>
<keyword evidence="3" id="KW-1185">Reference proteome</keyword>
<organism evidence="2 3">
    <name type="scientific">Streptosporangium album</name>
    <dbReference type="NCBI Taxonomy" id="47479"/>
    <lineage>
        <taxon>Bacteria</taxon>
        <taxon>Bacillati</taxon>
        <taxon>Actinomycetota</taxon>
        <taxon>Actinomycetes</taxon>
        <taxon>Streptosporangiales</taxon>
        <taxon>Streptosporangiaceae</taxon>
        <taxon>Streptosporangium</taxon>
    </lineage>
</organism>
<proteinExistence type="predicted"/>
<sequence>MGAGPEFGLSLVSAEGAADTVYVDRAARGHVTDQPRDVAEIRTRFEELRAEALPPRAGIDLMAKVMTTWKQT</sequence>
<evidence type="ECO:0000313" key="3">
    <source>
        <dbReference type="Proteomes" id="UP000534286"/>
    </source>
</evidence>
<dbReference type="EMBL" id="JACHJU010000001">
    <property type="protein sequence ID" value="MBB4939818.1"/>
    <property type="molecule type" value="Genomic_DNA"/>
</dbReference>
<feature type="domain" description="DUF5753" evidence="1">
    <location>
        <begin position="8"/>
        <end position="63"/>
    </location>
</feature>
<evidence type="ECO:0000259" key="1">
    <source>
        <dbReference type="Pfam" id="PF19054"/>
    </source>
</evidence>
<name>A0A7W7RYA7_9ACTN</name>
<dbReference type="Pfam" id="PF19054">
    <property type="entry name" value="DUF5753"/>
    <property type="match status" value="1"/>
</dbReference>
<evidence type="ECO:0000313" key="2">
    <source>
        <dbReference type="EMBL" id="MBB4939818.1"/>
    </source>
</evidence>